<dbReference type="EMBL" id="CP015614">
    <property type="protein sequence ID" value="ANF53446.1"/>
    <property type="molecule type" value="Genomic_DNA"/>
</dbReference>
<organism evidence="1 2">
    <name type="scientific">Brevundimonas naejangsanensis</name>
    <dbReference type="NCBI Taxonomy" id="588932"/>
    <lineage>
        <taxon>Bacteria</taxon>
        <taxon>Pseudomonadati</taxon>
        <taxon>Pseudomonadota</taxon>
        <taxon>Alphaproteobacteria</taxon>
        <taxon>Caulobacterales</taxon>
        <taxon>Caulobacteraceae</taxon>
        <taxon>Brevundimonas</taxon>
    </lineage>
</organism>
<reference evidence="1 2" key="1">
    <citation type="journal article" date="2014" name="Genome Announc.">
        <title>Genome Sequence of a Promising Hydrogen-Producing Facultative Anaerobic Bacterium, Brevundimonas naejangsanensis Strain B1.</title>
        <authorList>
            <person name="Su H."/>
            <person name="Zhang T."/>
            <person name="Bao M."/>
            <person name="Jiang Y."/>
            <person name="Wang Y."/>
            <person name="Tan T."/>
        </authorList>
    </citation>
    <scope>NUCLEOTIDE SEQUENCE [LARGE SCALE GENOMIC DNA]</scope>
    <source>
        <strain evidence="1 2">B1</strain>
    </source>
</reference>
<protein>
    <submittedName>
        <fullName evidence="1">Uncharacterized protein</fullName>
    </submittedName>
</protein>
<name>A0A172Y2R6_9CAUL</name>
<dbReference type="KEGG" id="bne:DA69_00845"/>
<sequence>MIMTAAAAPAVLGVGVALLFTQDLVVVGAVGASLALVSAALSLTPPVTAARIRHLRRRCPKED</sequence>
<dbReference type="AlphaFoldDB" id="A0A172Y2R6"/>
<evidence type="ECO:0000313" key="2">
    <source>
        <dbReference type="Proteomes" id="UP000077603"/>
    </source>
</evidence>
<dbReference type="Proteomes" id="UP000077603">
    <property type="component" value="Chromosome"/>
</dbReference>
<accession>A0A172Y2R6</accession>
<evidence type="ECO:0000313" key="1">
    <source>
        <dbReference type="EMBL" id="ANF53446.1"/>
    </source>
</evidence>
<keyword evidence="2" id="KW-1185">Reference proteome</keyword>
<proteinExistence type="predicted"/>
<gene>
    <name evidence="1" type="ORF">DA69_00845</name>
</gene>
<dbReference type="STRING" id="588932.DA69_00845"/>